<dbReference type="InterPro" id="IPR050109">
    <property type="entry name" value="HTH-type_TetR-like_transc_reg"/>
</dbReference>
<dbReference type="GO" id="GO:0000976">
    <property type="term" value="F:transcription cis-regulatory region binding"/>
    <property type="evidence" value="ECO:0007669"/>
    <property type="project" value="TreeGrafter"/>
</dbReference>
<evidence type="ECO:0000256" key="1">
    <source>
        <dbReference type="ARBA" id="ARBA00022491"/>
    </source>
</evidence>
<keyword evidence="3 5" id="KW-0238">DNA-binding</keyword>
<dbReference type="InterPro" id="IPR001647">
    <property type="entry name" value="HTH_TetR"/>
</dbReference>
<keyword evidence="8" id="KW-1185">Reference proteome</keyword>
<name>A0A7V8RG78_9SPHN</name>
<evidence type="ECO:0000256" key="3">
    <source>
        <dbReference type="ARBA" id="ARBA00023125"/>
    </source>
</evidence>
<proteinExistence type="predicted"/>
<dbReference type="InterPro" id="IPR039538">
    <property type="entry name" value="BetI_C"/>
</dbReference>
<accession>A0A7V8RG78</accession>
<protein>
    <submittedName>
        <fullName evidence="7">TetR/AcrR family transcriptional regulator</fullName>
    </submittedName>
</protein>
<dbReference type="GO" id="GO:0003700">
    <property type="term" value="F:DNA-binding transcription factor activity"/>
    <property type="evidence" value="ECO:0007669"/>
    <property type="project" value="TreeGrafter"/>
</dbReference>
<dbReference type="SUPFAM" id="SSF46689">
    <property type="entry name" value="Homeodomain-like"/>
    <property type="match status" value="1"/>
</dbReference>
<evidence type="ECO:0000256" key="2">
    <source>
        <dbReference type="ARBA" id="ARBA00023015"/>
    </source>
</evidence>
<dbReference type="EMBL" id="VDES01000003">
    <property type="protein sequence ID" value="MBA1375901.1"/>
    <property type="molecule type" value="Genomic_DNA"/>
</dbReference>
<keyword evidence="4" id="KW-0804">Transcription</keyword>
<dbReference type="PRINTS" id="PR00455">
    <property type="entry name" value="HTHTETR"/>
</dbReference>
<organism evidence="7 8">
    <name type="scientific">Sphingomonas ursincola</name>
    <dbReference type="NCBI Taxonomy" id="56361"/>
    <lineage>
        <taxon>Bacteria</taxon>
        <taxon>Pseudomonadati</taxon>
        <taxon>Pseudomonadota</taxon>
        <taxon>Alphaproteobacteria</taxon>
        <taxon>Sphingomonadales</taxon>
        <taxon>Sphingomonadaceae</taxon>
        <taxon>Sphingomonas</taxon>
    </lineage>
</organism>
<dbReference type="InterPro" id="IPR036271">
    <property type="entry name" value="Tet_transcr_reg_TetR-rel_C_sf"/>
</dbReference>
<dbReference type="InterPro" id="IPR009057">
    <property type="entry name" value="Homeodomain-like_sf"/>
</dbReference>
<keyword evidence="2" id="KW-0805">Transcription regulation</keyword>
<keyword evidence="1" id="KW-0678">Repressor</keyword>
<feature type="DNA-binding region" description="H-T-H motif" evidence="5">
    <location>
        <begin position="33"/>
        <end position="52"/>
    </location>
</feature>
<dbReference type="Pfam" id="PF00440">
    <property type="entry name" value="TetR_N"/>
    <property type="match status" value="1"/>
</dbReference>
<dbReference type="AlphaFoldDB" id="A0A7V8RG78"/>
<dbReference type="Pfam" id="PF13977">
    <property type="entry name" value="TetR_C_6"/>
    <property type="match status" value="1"/>
</dbReference>
<dbReference type="PANTHER" id="PTHR30055:SF226">
    <property type="entry name" value="HTH-TYPE TRANSCRIPTIONAL REGULATOR PKSA"/>
    <property type="match status" value="1"/>
</dbReference>
<dbReference type="Gene3D" id="1.10.357.10">
    <property type="entry name" value="Tetracycline Repressor, domain 2"/>
    <property type="match status" value="1"/>
</dbReference>
<evidence type="ECO:0000313" key="7">
    <source>
        <dbReference type="EMBL" id="MBA1375901.1"/>
    </source>
</evidence>
<evidence type="ECO:0000259" key="6">
    <source>
        <dbReference type="PROSITE" id="PS50977"/>
    </source>
</evidence>
<dbReference type="PANTHER" id="PTHR30055">
    <property type="entry name" value="HTH-TYPE TRANSCRIPTIONAL REGULATOR RUTR"/>
    <property type="match status" value="1"/>
</dbReference>
<sequence length="200" mass="21783">MRKVDPERQQAKRQQIVEAAIECFARRGFHATTTAEICAAAGMSPGNLFHYFDSKDAIIQAIAEEDQRETAAVFAQLEKADDVLAALLEMAEAAMTQATDQVYARISIEIAAEATRNPKITALFVVNEGETKAALVALLARGIDRGQIDRCLDPELAATWLIALLDGAIGRAVMDPTFDPKTHAPTLRLMITRFLSPTAN</sequence>
<feature type="domain" description="HTH tetR-type" evidence="6">
    <location>
        <begin position="10"/>
        <end position="70"/>
    </location>
</feature>
<comment type="caution">
    <text evidence="7">The sequence shown here is derived from an EMBL/GenBank/DDBJ whole genome shotgun (WGS) entry which is preliminary data.</text>
</comment>
<gene>
    <name evidence="7" type="ORF">FG486_16270</name>
</gene>
<dbReference type="PROSITE" id="PS50977">
    <property type="entry name" value="HTH_TETR_2"/>
    <property type="match status" value="1"/>
</dbReference>
<evidence type="ECO:0000256" key="4">
    <source>
        <dbReference type="ARBA" id="ARBA00023163"/>
    </source>
</evidence>
<reference evidence="7 8" key="1">
    <citation type="journal article" date="1994" name="Int. J. Syst. Bacteriol.">
        <title>Phylogenetic positions of novel aerobic, bacteriochlorophyll a-containing bacteria and description of Roseococcus thiosulfatophilus gen. nov., sp. nov., Erythromicrobium ramosum gen. nov., sp. nov., and Erythrobacter litoralis sp. nov.</title>
        <authorList>
            <person name="Yurkov V."/>
            <person name="Stackebrandt E."/>
            <person name="Holmes A."/>
            <person name="Fuerst J.A."/>
            <person name="Hugenholtz P."/>
            <person name="Golecki J."/>
            <person name="Gad'on N."/>
            <person name="Gorlenko V.M."/>
            <person name="Kompantseva E.I."/>
            <person name="Drews G."/>
        </authorList>
    </citation>
    <scope>NUCLEOTIDE SEQUENCE [LARGE SCALE GENOMIC DNA]</scope>
    <source>
        <strain evidence="7 8">KR-99</strain>
    </source>
</reference>
<evidence type="ECO:0000256" key="5">
    <source>
        <dbReference type="PROSITE-ProRule" id="PRU00335"/>
    </source>
</evidence>
<dbReference type="SUPFAM" id="SSF48498">
    <property type="entry name" value="Tetracyclin repressor-like, C-terminal domain"/>
    <property type="match status" value="1"/>
</dbReference>
<dbReference type="Proteomes" id="UP000589292">
    <property type="component" value="Unassembled WGS sequence"/>
</dbReference>
<evidence type="ECO:0000313" key="8">
    <source>
        <dbReference type="Proteomes" id="UP000589292"/>
    </source>
</evidence>